<comment type="caution">
    <text evidence="4">The sequence shown here is derived from an EMBL/GenBank/DDBJ whole genome shotgun (WGS) entry which is preliminary data.</text>
</comment>
<keyword evidence="2" id="KW-0964">Secreted</keyword>
<comment type="subcellular location">
    <subcellularLocation>
        <location evidence="1">Secreted</location>
    </subcellularLocation>
</comment>
<dbReference type="Proteomes" id="UP000050425">
    <property type="component" value="Unassembled WGS sequence"/>
</dbReference>
<proteinExistence type="predicted"/>
<sequence length="417" mass="44391">MPCTQPVPLNADEQPRPTHQESTMHRKPICAALAIISAATLTTSLAYGMTAVELPAGAPADKPVGKLEQVHAFYDAMPTGVTVTETGRIFVNFPRWGDKVPFTVGEVRDGKVVAYPDLAVNHENPKDPGDGLISVQSVVADGKGRVWLLDTAAPEFAAPRPQGAKLVAVDLATNKIVKRLVFPDNVILPSTYVNDMRFDFRQGSQGTVYVTDSSVSGPGAIIVMDIASGHAARRLSGAKATSADPAFVPVVEGVPVLGDGPDGTRKPVHVAADGIALSADGKTLYFSPLSSRHLYSVATELLNDSAVNEQQLAAAVQDLGEKGASDGLEADADGAVYAGDYEHNAIRKRLPNGVWQTVAHDPRMLWPDTLSIGPDGYLYFIVNQLHRQAGFNSGHDQRKKPYSLLRVKVATAPAPTH</sequence>
<dbReference type="PANTHER" id="PTHR10009:SF18">
    <property type="entry name" value="PROTEIN YELLOW-LIKE PROTEIN"/>
    <property type="match status" value="1"/>
</dbReference>
<protein>
    <submittedName>
        <fullName evidence="4">Putative gluconolactonase/ major royal jelly protein</fullName>
    </submittedName>
</protein>
<gene>
    <name evidence="4" type="ORF">ALO88_100274</name>
</gene>
<evidence type="ECO:0000256" key="3">
    <source>
        <dbReference type="SAM" id="MobiDB-lite"/>
    </source>
</evidence>
<dbReference type="PATRIC" id="fig|251702.3.peg.5528"/>
<evidence type="ECO:0000256" key="2">
    <source>
        <dbReference type="ARBA" id="ARBA00022525"/>
    </source>
</evidence>
<dbReference type="GO" id="GO:0005576">
    <property type="term" value="C:extracellular region"/>
    <property type="evidence" value="ECO:0007669"/>
    <property type="project" value="UniProtKB-SubCell"/>
</dbReference>
<feature type="region of interest" description="Disordered" evidence="3">
    <location>
        <begin position="1"/>
        <end position="23"/>
    </location>
</feature>
<reference evidence="4 5" key="1">
    <citation type="submission" date="2015-09" db="EMBL/GenBank/DDBJ databases">
        <title>Genome announcement of multiple Pseudomonas syringae strains.</title>
        <authorList>
            <person name="Thakur S."/>
            <person name="Wang P.W."/>
            <person name="Gong Y."/>
            <person name="Weir B.S."/>
            <person name="Guttman D.S."/>
        </authorList>
    </citation>
    <scope>NUCLEOTIDE SEQUENCE [LARGE SCALE GENOMIC DNA]</scope>
    <source>
        <strain evidence="4 5">ICMP4303</strain>
    </source>
</reference>
<dbReference type="EMBL" id="LJPT01000049">
    <property type="protein sequence ID" value="KPW50530.1"/>
    <property type="molecule type" value="Genomic_DNA"/>
</dbReference>
<dbReference type="Pfam" id="PF03022">
    <property type="entry name" value="MRJP"/>
    <property type="match status" value="1"/>
</dbReference>
<evidence type="ECO:0000313" key="4">
    <source>
        <dbReference type="EMBL" id="KPW50530.1"/>
    </source>
</evidence>
<evidence type="ECO:0000313" key="5">
    <source>
        <dbReference type="Proteomes" id="UP000050425"/>
    </source>
</evidence>
<evidence type="ECO:0000256" key="1">
    <source>
        <dbReference type="ARBA" id="ARBA00004613"/>
    </source>
</evidence>
<organism evidence="4 5">
    <name type="scientific">Pseudomonas syringae pv. antirrhini</name>
    <dbReference type="NCBI Taxonomy" id="251702"/>
    <lineage>
        <taxon>Bacteria</taxon>
        <taxon>Pseudomonadati</taxon>
        <taxon>Pseudomonadota</taxon>
        <taxon>Gammaproteobacteria</taxon>
        <taxon>Pseudomonadales</taxon>
        <taxon>Pseudomonadaceae</taxon>
        <taxon>Pseudomonas</taxon>
    </lineage>
</organism>
<dbReference type="AlphaFoldDB" id="A0A0P9JJD3"/>
<dbReference type="InterPro" id="IPR017996">
    <property type="entry name" value="MRJP/yellow-related"/>
</dbReference>
<feature type="compositionally biased region" description="Basic and acidic residues" evidence="3">
    <location>
        <begin position="13"/>
        <end position="23"/>
    </location>
</feature>
<dbReference type="Gene3D" id="2.120.10.30">
    <property type="entry name" value="TolB, C-terminal domain"/>
    <property type="match status" value="1"/>
</dbReference>
<dbReference type="InterPro" id="IPR011042">
    <property type="entry name" value="6-blade_b-propeller_TolB-like"/>
</dbReference>
<accession>A0A0P9JJD3</accession>
<dbReference type="SUPFAM" id="SSF63829">
    <property type="entry name" value="Calcium-dependent phosphotriesterase"/>
    <property type="match status" value="1"/>
</dbReference>
<name>A0A0P9JJD3_9PSED</name>
<dbReference type="PANTHER" id="PTHR10009">
    <property type="entry name" value="PROTEIN YELLOW-RELATED"/>
    <property type="match status" value="1"/>
</dbReference>